<dbReference type="AlphaFoldDB" id="A0A0V0TPP6"/>
<reference evidence="2 3" key="1">
    <citation type="submission" date="2015-01" db="EMBL/GenBank/DDBJ databases">
        <title>Evolution of Trichinella species and genotypes.</title>
        <authorList>
            <person name="Korhonen P.K."/>
            <person name="Edoardo P."/>
            <person name="Giuseppe L.R."/>
            <person name="Gasser R.B."/>
        </authorList>
    </citation>
    <scope>NUCLEOTIDE SEQUENCE [LARGE SCALE GENOMIC DNA]</scope>
    <source>
        <strain evidence="2">ISS417</strain>
    </source>
</reference>
<evidence type="ECO:0000313" key="2">
    <source>
        <dbReference type="EMBL" id="KRX40972.1"/>
    </source>
</evidence>
<gene>
    <name evidence="2" type="ORF">T05_2115</name>
</gene>
<feature type="compositionally biased region" description="Basic and acidic residues" evidence="1">
    <location>
        <begin position="9"/>
        <end position="20"/>
    </location>
</feature>
<keyword evidence="3" id="KW-1185">Reference proteome</keyword>
<evidence type="ECO:0000256" key="1">
    <source>
        <dbReference type="SAM" id="MobiDB-lite"/>
    </source>
</evidence>
<dbReference type="EMBL" id="JYDJ01000184">
    <property type="protein sequence ID" value="KRX40972.1"/>
    <property type="molecule type" value="Genomic_DNA"/>
</dbReference>
<dbReference type="OrthoDB" id="5918836at2759"/>
<accession>A0A0V0TPP6</accession>
<dbReference type="Proteomes" id="UP000055048">
    <property type="component" value="Unassembled WGS sequence"/>
</dbReference>
<organism evidence="2 3">
    <name type="scientific">Trichinella murrelli</name>
    <dbReference type="NCBI Taxonomy" id="144512"/>
    <lineage>
        <taxon>Eukaryota</taxon>
        <taxon>Metazoa</taxon>
        <taxon>Ecdysozoa</taxon>
        <taxon>Nematoda</taxon>
        <taxon>Enoplea</taxon>
        <taxon>Dorylaimia</taxon>
        <taxon>Trichinellida</taxon>
        <taxon>Trichinellidae</taxon>
        <taxon>Trichinella</taxon>
    </lineage>
</organism>
<sequence>MLQISVIRRQDPSKRREQGRQRNVKNQRKTAAIHVKKQVPGLSRMWINKILFLFVFWSEIPESYSNKTMHTVDTEVFYLLLQDWFNAAYKRDRYYYYLIRELISTIHLSVYFLSSEVIFERSNCTKNMQLTVPQVRKRNGCCGIDSNKPQNIVKCTVLHRNFYSPLNTLNDPSLQCFRGDSSALYELEAIDLMAILAE</sequence>
<feature type="region of interest" description="Disordered" evidence="1">
    <location>
        <begin position="9"/>
        <end position="28"/>
    </location>
</feature>
<proteinExistence type="predicted"/>
<name>A0A0V0TPP6_9BILA</name>
<comment type="caution">
    <text evidence="2">The sequence shown here is derived from an EMBL/GenBank/DDBJ whole genome shotgun (WGS) entry which is preliminary data.</text>
</comment>
<evidence type="ECO:0000313" key="3">
    <source>
        <dbReference type="Proteomes" id="UP000055048"/>
    </source>
</evidence>
<protein>
    <submittedName>
        <fullName evidence="2">Uncharacterized protein</fullName>
    </submittedName>
</protein>